<organism evidence="2 3">
    <name type="scientific">Planococcus versutus</name>
    <dbReference type="NCBI Taxonomy" id="1302659"/>
    <lineage>
        <taxon>Bacteria</taxon>
        <taxon>Bacillati</taxon>
        <taxon>Bacillota</taxon>
        <taxon>Bacilli</taxon>
        <taxon>Bacillales</taxon>
        <taxon>Caryophanaceae</taxon>
        <taxon>Planococcus</taxon>
    </lineage>
</organism>
<dbReference type="EMBL" id="CP016540">
    <property type="protein sequence ID" value="ANU27324.1"/>
    <property type="molecule type" value="Genomic_DNA"/>
</dbReference>
<name>A0A1B1S2C0_9BACL</name>
<dbReference type="InterPro" id="IPR016181">
    <property type="entry name" value="Acyl_CoA_acyltransferase"/>
</dbReference>
<dbReference type="STRING" id="1302659.I858_010025"/>
<dbReference type="GO" id="GO:0016747">
    <property type="term" value="F:acyltransferase activity, transferring groups other than amino-acyl groups"/>
    <property type="evidence" value="ECO:0007669"/>
    <property type="project" value="InterPro"/>
</dbReference>
<dbReference type="Pfam" id="PF00583">
    <property type="entry name" value="Acetyltransf_1"/>
    <property type="match status" value="1"/>
</dbReference>
<protein>
    <submittedName>
        <fullName evidence="2">Alanine acetyltransferase</fullName>
    </submittedName>
</protein>
<gene>
    <name evidence="2" type="ORF">I858_010025</name>
</gene>
<sequence>MVYQLDHQNRSIAKKIQQIQQAAYRVEAELIGFYKIPQLAETIEEIQNSTETFLGYSEEQLQGVISYKLEEDVVDIYRLVVDPIHFRKGVGKKLLNYLLKKQYACDFIVSTGSANKPAMALYKWFGFQEGAVVEVAPGIYCIQLHLRK</sequence>
<dbReference type="PROSITE" id="PS51186">
    <property type="entry name" value="GNAT"/>
    <property type="match status" value="1"/>
</dbReference>
<dbReference type="RefSeq" id="WP_049693067.1">
    <property type="nucleotide sequence ID" value="NZ_CP016540.2"/>
</dbReference>
<dbReference type="KEGG" id="pll:I858_010025"/>
<dbReference type="Gene3D" id="3.40.630.30">
    <property type="match status" value="1"/>
</dbReference>
<dbReference type="AlphaFoldDB" id="A0A1B1S2C0"/>
<accession>A0A1B1S2C0</accession>
<evidence type="ECO:0000313" key="2">
    <source>
        <dbReference type="EMBL" id="ANU27324.1"/>
    </source>
</evidence>
<dbReference type="OrthoDB" id="46888at2"/>
<dbReference type="Proteomes" id="UP000053354">
    <property type="component" value="Chromosome"/>
</dbReference>
<proteinExistence type="predicted"/>
<feature type="domain" description="N-acetyltransferase" evidence="1">
    <location>
        <begin position="10"/>
        <end position="148"/>
    </location>
</feature>
<reference evidence="2" key="1">
    <citation type="submission" date="2016-10" db="EMBL/GenBank/DDBJ databases">
        <authorList>
            <person name="See-Too W.S."/>
        </authorList>
    </citation>
    <scope>NUCLEOTIDE SEQUENCE</scope>
    <source>
        <strain evidence="2">L10.15</strain>
    </source>
</reference>
<evidence type="ECO:0000259" key="1">
    <source>
        <dbReference type="PROSITE" id="PS51186"/>
    </source>
</evidence>
<dbReference type="SUPFAM" id="SSF55729">
    <property type="entry name" value="Acyl-CoA N-acyltransferases (Nat)"/>
    <property type="match status" value="1"/>
</dbReference>
<evidence type="ECO:0000313" key="3">
    <source>
        <dbReference type="Proteomes" id="UP000053354"/>
    </source>
</evidence>
<dbReference type="InterPro" id="IPR000182">
    <property type="entry name" value="GNAT_dom"/>
</dbReference>
<keyword evidence="3" id="KW-1185">Reference proteome</keyword>